<dbReference type="EMBL" id="CP022387">
    <property type="protein sequence ID" value="ATA90301.1"/>
    <property type="molecule type" value="Genomic_DNA"/>
</dbReference>
<keyword evidence="5" id="KW-1185">Reference proteome</keyword>
<reference evidence="4" key="3">
    <citation type="submission" date="2017-06" db="EMBL/GenBank/DDBJ databases">
        <title>Capnocytophaga spp. assemblies.</title>
        <authorList>
            <person name="Gulvik C.A."/>
        </authorList>
    </citation>
    <scope>NUCLEOTIDE SEQUENCE [LARGE SCALE GENOMIC DNA]</scope>
    <source>
        <strain evidence="4">H2177</strain>
    </source>
</reference>
<evidence type="ECO:0000313" key="3">
    <source>
        <dbReference type="EMBL" id="MFK8294552.1"/>
    </source>
</evidence>
<dbReference type="RefSeq" id="WP_095896843.1">
    <property type="nucleotide sequence ID" value="NZ_BOPJ01000006.1"/>
</dbReference>
<evidence type="ECO:0000313" key="2">
    <source>
        <dbReference type="EMBL" id="ATA90301.1"/>
    </source>
</evidence>
<evidence type="ECO:0000313" key="5">
    <source>
        <dbReference type="Proteomes" id="UP001622370"/>
    </source>
</evidence>
<dbReference type="OrthoDB" id="2453381at2"/>
<protein>
    <recommendedName>
        <fullName evidence="6">DUF4919 domain-containing protein</fullName>
    </recommendedName>
</protein>
<keyword evidence="1" id="KW-0732">Signal</keyword>
<organism evidence="2 4">
    <name type="scientific">Capnocytophaga stomatis</name>
    <dbReference type="NCBI Taxonomy" id="1848904"/>
    <lineage>
        <taxon>Bacteria</taxon>
        <taxon>Pseudomonadati</taxon>
        <taxon>Bacteroidota</taxon>
        <taxon>Flavobacteriia</taxon>
        <taxon>Flavobacteriales</taxon>
        <taxon>Flavobacteriaceae</taxon>
        <taxon>Capnocytophaga</taxon>
    </lineage>
</organism>
<dbReference type="KEGG" id="csto:CGC58_11515"/>
<dbReference type="EMBL" id="JBJGWJ010000015">
    <property type="protein sequence ID" value="MFK8294552.1"/>
    <property type="molecule type" value="Genomic_DNA"/>
</dbReference>
<feature type="chain" id="PRO_5012128691" description="DUF4919 domain-containing protein" evidence="1">
    <location>
        <begin position="19"/>
        <end position="243"/>
    </location>
</feature>
<evidence type="ECO:0008006" key="6">
    <source>
        <dbReference type="Google" id="ProtNLM"/>
    </source>
</evidence>
<feature type="signal peptide" evidence="1">
    <location>
        <begin position="1"/>
        <end position="18"/>
    </location>
</feature>
<name>A0A250FZ74_9FLAO</name>
<sequence length="243" mass="28955">MKQLFFLVALFFSVNIFAQEKVITFVFEKKHYDSIAKLYVNKMIEANKLLKERDESFYQNLYIGGIDSLEILVQPIFEFRKDILDYKDSDNLISYIDFVNNPEKQAFTIYNKGEFMYTFFPNNEWKQALRKNDLSFFEDKLKKNPFESTKFDVSLNIIYALKDNFSFIFKNTECVVINGNVFAFAEKYNISTIGKFNSVFIEDLYLFQKEFIDLQEGKKTKSYSFSEYKPKYPLKKVKLNIIF</sequence>
<dbReference type="AlphaFoldDB" id="A0A250FZ74"/>
<accession>A0A250FZ74</accession>
<gene>
    <name evidence="3" type="ORF">ACI76L_12215</name>
    <name evidence="2" type="ORF">CGC58_11515</name>
</gene>
<evidence type="ECO:0000256" key="1">
    <source>
        <dbReference type="SAM" id="SignalP"/>
    </source>
</evidence>
<reference evidence="3 5" key="1">
    <citation type="journal article" date="2016" name="Sci. Rep.">
        <title>Whole genome sequencing identifies a novel species of the genus Capnocytophaga isolated from dog and cat bite wounds in humans.</title>
        <authorList>
            <person name="Zangenah S."/>
            <person name="Abbasi N."/>
            <person name="Andersson A.F."/>
            <person name="Bergman P."/>
        </authorList>
    </citation>
    <scope>NUCLEOTIDE SEQUENCE [LARGE SCALE GENOMIC DNA]</scope>
    <source>
        <strain evidence="3 5">W5</strain>
    </source>
</reference>
<dbReference type="Proteomes" id="UP001622370">
    <property type="component" value="Unassembled WGS sequence"/>
</dbReference>
<reference evidence="3" key="4">
    <citation type="submission" date="2024-10" db="EMBL/GenBank/DDBJ databases">
        <authorList>
            <person name="Bergman P."/>
            <person name="Andersson A.F."/>
            <person name="Zangenah S."/>
            <person name="Abbasi N."/>
        </authorList>
    </citation>
    <scope>NUCLEOTIDE SEQUENCE</scope>
    <source>
        <strain evidence="3">W5</strain>
    </source>
</reference>
<dbReference type="Proteomes" id="UP000217348">
    <property type="component" value="Chromosome"/>
</dbReference>
<reference evidence="2" key="2">
    <citation type="journal article" date="2017" name="Genome Announc.">
        <title>Twelve Complete Reference Genomes of Clinical Isolates in the Capnocytophaga Genus.</title>
        <authorList>
            <person name="Villarma A."/>
            <person name="Gulvik C.A."/>
            <person name="Rowe L.A."/>
            <person name="Sheth M."/>
            <person name="Juieng P."/>
            <person name="Nicholson A.C."/>
            <person name="Loparev V.N."/>
            <person name="McQuiston J.R."/>
        </authorList>
    </citation>
    <scope>NUCLEOTIDE SEQUENCE</scope>
    <source>
        <strain evidence="2">H2177</strain>
    </source>
</reference>
<proteinExistence type="predicted"/>
<evidence type="ECO:0000313" key="4">
    <source>
        <dbReference type="Proteomes" id="UP000217348"/>
    </source>
</evidence>